<keyword evidence="2" id="KW-1185">Reference proteome</keyword>
<sequence length="111" mass="12646">MSILVSGGCLGSMKKEYQIWRRNLVHKCYTTLLQRYSVFAESKFLLFSSYACCNDSVFSKPRDENDRRNARFRRSISYGTTCRQEKGGTISAEGLTVLKLADNIIITVSML</sequence>
<evidence type="ECO:0000313" key="2">
    <source>
        <dbReference type="Proteomes" id="UP000734854"/>
    </source>
</evidence>
<dbReference type="AlphaFoldDB" id="A0A8J5GRB0"/>
<proteinExistence type="predicted"/>
<protein>
    <submittedName>
        <fullName evidence="1">Uncharacterized protein</fullName>
    </submittedName>
</protein>
<organism evidence="1 2">
    <name type="scientific">Zingiber officinale</name>
    <name type="common">Ginger</name>
    <name type="synonym">Amomum zingiber</name>
    <dbReference type="NCBI Taxonomy" id="94328"/>
    <lineage>
        <taxon>Eukaryota</taxon>
        <taxon>Viridiplantae</taxon>
        <taxon>Streptophyta</taxon>
        <taxon>Embryophyta</taxon>
        <taxon>Tracheophyta</taxon>
        <taxon>Spermatophyta</taxon>
        <taxon>Magnoliopsida</taxon>
        <taxon>Liliopsida</taxon>
        <taxon>Zingiberales</taxon>
        <taxon>Zingiberaceae</taxon>
        <taxon>Zingiber</taxon>
    </lineage>
</organism>
<name>A0A8J5GRB0_ZINOF</name>
<gene>
    <name evidence="1" type="ORF">ZIOFF_029263</name>
</gene>
<comment type="caution">
    <text evidence="1">The sequence shown here is derived from an EMBL/GenBank/DDBJ whole genome shotgun (WGS) entry which is preliminary data.</text>
</comment>
<accession>A0A8J5GRB0</accession>
<evidence type="ECO:0000313" key="1">
    <source>
        <dbReference type="EMBL" id="KAG6511207.1"/>
    </source>
</evidence>
<dbReference type="EMBL" id="JACMSC010000008">
    <property type="protein sequence ID" value="KAG6511207.1"/>
    <property type="molecule type" value="Genomic_DNA"/>
</dbReference>
<reference evidence="1 2" key="1">
    <citation type="submission" date="2020-08" db="EMBL/GenBank/DDBJ databases">
        <title>Plant Genome Project.</title>
        <authorList>
            <person name="Zhang R.-G."/>
        </authorList>
    </citation>
    <scope>NUCLEOTIDE SEQUENCE [LARGE SCALE GENOMIC DNA]</scope>
    <source>
        <tissue evidence="1">Rhizome</tissue>
    </source>
</reference>
<dbReference type="Proteomes" id="UP000734854">
    <property type="component" value="Unassembled WGS sequence"/>
</dbReference>